<dbReference type="Proteomes" id="UP000037530">
    <property type="component" value="Unassembled WGS sequence"/>
</dbReference>
<organism evidence="4 5">
    <name type="scientific">Vibrio hepatarius</name>
    <dbReference type="NCBI Taxonomy" id="171383"/>
    <lineage>
        <taxon>Bacteria</taxon>
        <taxon>Pseudomonadati</taxon>
        <taxon>Pseudomonadota</taxon>
        <taxon>Gammaproteobacteria</taxon>
        <taxon>Vibrionales</taxon>
        <taxon>Vibrionaceae</taxon>
        <taxon>Vibrio</taxon>
        <taxon>Vibrio oreintalis group</taxon>
    </lineage>
</organism>
<sequence length="298" mass="33841">MVREVQIKEVVRYLEQHCSEPLNLEQAAKIANLSPFHFHRVFKALVGETVAEFIRRMRHEKAAQSLMFQDKSVTTVAFEFGFSSSQAMARSFKTYLGVTPSQIKECQTVESYSALMRNSKIGSILRKNRYELPDGLSYSEFKLNQSGKVEMKTENHPQRTIAYVRVVGPYGENYEPAVQKLYLWAGAKGVTGECLFIYHDNPDITPADKCRTDIALVVPDDIEPSNGIEVTTVPAGSYAVLRKTVEEKPQYGQFWNQLIEETVAQGIELDERPCFELYHSYDQQTGRADVSFCEAIKV</sequence>
<dbReference type="STRING" id="171383.AKJ31_14005"/>
<protein>
    <submittedName>
        <fullName evidence="4">AraC family transcriptional regulator</fullName>
    </submittedName>
</protein>
<dbReference type="GO" id="GO:0043565">
    <property type="term" value="F:sequence-specific DNA binding"/>
    <property type="evidence" value="ECO:0007669"/>
    <property type="project" value="InterPro"/>
</dbReference>
<keyword evidence="2" id="KW-0804">Transcription</keyword>
<feature type="domain" description="HTH araC/xylS-type" evidence="3">
    <location>
        <begin position="8"/>
        <end position="106"/>
    </location>
</feature>
<proteinExistence type="predicted"/>
<evidence type="ECO:0000313" key="4">
    <source>
        <dbReference type="EMBL" id="KOO07263.1"/>
    </source>
</evidence>
<dbReference type="EMBL" id="LHPI01000012">
    <property type="protein sequence ID" value="KOO07263.1"/>
    <property type="molecule type" value="Genomic_DNA"/>
</dbReference>
<dbReference type="InterPro" id="IPR018060">
    <property type="entry name" value="HTH_AraC"/>
</dbReference>
<reference evidence="5" key="1">
    <citation type="submission" date="2015-08" db="EMBL/GenBank/DDBJ databases">
        <title>Vibrio galatheae sp. nov., a novel member of the Vibrionaceae family isolated from the Solomon Islands.</title>
        <authorList>
            <person name="Giubergia S."/>
            <person name="Machado H."/>
            <person name="Mateiu R.V."/>
            <person name="Gram L."/>
        </authorList>
    </citation>
    <scope>NUCLEOTIDE SEQUENCE [LARGE SCALE GENOMIC DNA]</scope>
    <source>
        <strain evidence="5">DSM 19134</strain>
    </source>
</reference>
<comment type="caution">
    <text evidence="4">The sequence shown here is derived from an EMBL/GenBank/DDBJ whole genome shotgun (WGS) entry which is preliminary data.</text>
</comment>
<accession>A0A0M0I042</accession>
<dbReference type="RefSeq" id="WP_053409720.1">
    <property type="nucleotide sequence ID" value="NZ_DAIPHI010000292.1"/>
</dbReference>
<keyword evidence="1" id="KW-0805">Transcription regulation</keyword>
<dbReference type="InterPro" id="IPR029442">
    <property type="entry name" value="GyrI-like"/>
</dbReference>
<dbReference type="Gene3D" id="1.10.10.60">
    <property type="entry name" value="Homeodomain-like"/>
    <property type="match status" value="2"/>
</dbReference>
<dbReference type="SUPFAM" id="SSF55136">
    <property type="entry name" value="Probable bacterial effector-binding domain"/>
    <property type="match status" value="1"/>
</dbReference>
<dbReference type="Gene3D" id="3.20.80.10">
    <property type="entry name" value="Regulatory factor, effector binding domain"/>
    <property type="match status" value="1"/>
</dbReference>
<dbReference type="AlphaFoldDB" id="A0A0M0I042"/>
<evidence type="ECO:0000256" key="2">
    <source>
        <dbReference type="ARBA" id="ARBA00023163"/>
    </source>
</evidence>
<dbReference type="SUPFAM" id="SSF46689">
    <property type="entry name" value="Homeodomain-like"/>
    <property type="match status" value="2"/>
</dbReference>
<gene>
    <name evidence="4" type="ORF">AKJ31_14005</name>
</gene>
<keyword evidence="5" id="KW-1185">Reference proteome</keyword>
<dbReference type="InterPro" id="IPR011256">
    <property type="entry name" value="Reg_factor_effector_dom_sf"/>
</dbReference>
<evidence type="ECO:0000256" key="1">
    <source>
        <dbReference type="ARBA" id="ARBA00023015"/>
    </source>
</evidence>
<dbReference type="OrthoDB" id="282744at2"/>
<dbReference type="PROSITE" id="PS01124">
    <property type="entry name" value="HTH_ARAC_FAMILY_2"/>
    <property type="match status" value="1"/>
</dbReference>
<evidence type="ECO:0000313" key="5">
    <source>
        <dbReference type="Proteomes" id="UP000037530"/>
    </source>
</evidence>
<dbReference type="PANTHER" id="PTHR40055:SF2">
    <property type="entry name" value="DNA GYRASE INHIBITOR"/>
    <property type="match status" value="1"/>
</dbReference>
<dbReference type="GO" id="GO:0003700">
    <property type="term" value="F:DNA-binding transcription factor activity"/>
    <property type="evidence" value="ECO:0007669"/>
    <property type="project" value="InterPro"/>
</dbReference>
<dbReference type="Pfam" id="PF06445">
    <property type="entry name" value="GyrI-like"/>
    <property type="match status" value="1"/>
</dbReference>
<evidence type="ECO:0000259" key="3">
    <source>
        <dbReference type="PROSITE" id="PS01124"/>
    </source>
</evidence>
<dbReference type="InterPro" id="IPR050908">
    <property type="entry name" value="SmbC-like"/>
</dbReference>
<dbReference type="InterPro" id="IPR009057">
    <property type="entry name" value="Homeodomain-like_sf"/>
</dbReference>
<name>A0A0M0I042_9VIBR</name>
<dbReference type="Pfam" id="PF12833">
    <property type="entry name" value="HTH_18"/>
    <property type="match status" value="1"/>
</dbReference>
<dbReference type="SMART" id="SM00871">
    <property type="entry name" value="AraC_E_bind"/>
    <property type="match status" value="1"/>
</dbReference>
<dbReference type="PATRIC" id="fig|171383.3.peg.2860"/>
<dbReference type="PANTHER" id="PTHR40055">
    <property type="entry name" value="TRANSCRIPTIONAL REGULATOR YGIV-RELATED"/>
    <property type="match status" value="1"/>
</dbReference>
<dbReference type="SMART" id="SM00342">
    <property type="entry name" value="HTH_ARAC"/>
    <property type="match status" value="1"/>
</dbReference>
<dbReference type="InterPro" id="IPR010499">
    <property type="entry name" value="AraC_E-bd"/>
</dbReference>